<dbReference type="GO" id="GO:0005525">
    <property type="term" value="F:GTP binding"/>
    <property type="evidence" value="ECO:0007669"/>
    <property type="project" value="InterPro"/>
</dbReference>
<dbReference type="PANTHER" id="PTHR46406:SF1">
    <property type="entry name" value="NITRIC OXIDE-ASSOCIATED PROTEIN 1"/>
    <property type="match status" value="1"/>
</dbReference>
<dbReference type="Pfam" id="PF01926">
    <property type="entry name" value="MMR_HSR1"/>
    <property type="match status" value="1"/>
</dbReference>
<sequence length="724" mass="81897">MLYPTRNILRLCLRLTFQQNKRNNFAAASNGPETRENVENNSKTKDFQTLFAKHKDKITWNSHLESEKLHTGYFKYYQKTIDAARKKQAREYYEKSLPPLPVALRYLVDQERLLKEEEEEPPTPEKAFQLPFASTTPIEDADTDDKPPEKPQKPPTAVEQTEFDRSRLNQWMTNYEQFDDTKLEEDEDEATVDYELSKQYGTADPSSGVTGVPCGGCGALLHCSDPAIPGYLPSEILKNCSLEEQSSVECQRCHFLKEYNIALDVNVQPEEYEKLLQSIRHVRSLVILMVDLLDYPCSIWPGIVDIIGTKRPIIVVGNKVDLLPGDSIGYLKRVRQSLLSELKKTKLGEANIKHVALISAKTGYGVESLVSAMFQLWLARGDVHLVGCTNVGKSSLFNALLQSDYCKVQAAALVRRATVSRWPGTTLNLLKFPINRPSGWKIHERTRRLRADSKLMKIENQIRREQVEGTSTPELPTLMGHIGRTFSDPRDFNEDYNTQEKRKRLGFNERDEMFAKSKWLFDTPGVIHPDQVLSLLTTEELLVTIPKKLIRPQTYYLFPGSTLFIGGLARIDFLECEEPCRFTIYCSDALPITVTKTEDADEMYEEFVGTELFGAPIGGAERLASWPGLQRLAEVLEFSGEGPKTCCGDVVLSSIGWVSVTAKQGSTCKVLAWTPQARGIHYRHPSLLPYAINLKGKRIRDTPAYMLGKVFIDDNYVTSSDSGK</sequence>
<dbReference type="EMBL" id="CAJHNJ030000066">
    <property type="protein sequence ID" value="CAG9133691.1"/>
    <property type="molecule type" value="Genomic_DNA"/>
</dbReference>
<feature type="domain" description="G" evidence="2">
    <location>
        <begin position="383"/>
        <end position="435"/>
    </location>
</feature>
<dbReference type="InterPro" id="IPR048422">
    <property type="entry name" value="NOA1/YqeH-like_C"/>
</dbReference>
<dbReference type="InterPro" id="IPR052807">
    <property type="entry name" value="Mito_transl_resp_regulator"/>
</dbReference>
<accession>A0A8S4G1G7</accession>
<dbReference type="Pfam" id="PF21516">
    <property type="entry name" value="YqeH-like_C"/>
    <property type="match status" value="1"/>
</dbReference>
<protein>
    <submittedName>
        <fullName evidence="4">(diamondback moth) hypothetical protein</fullName>
    </submittedName>
</protein>
<dbReference type="Proteomes" id="UP000653454">
    <property type="component" value="Unassembled WGS sequence"/>
</dbReference>
<reference evidence="4" key="1">
    <citation type="submission" date="2020-11" db="EMBL/GenBank/DDBJ databases">
        <authorList>
            <person name="Whiteford S."/>
        </authorList>
    </citation>
    <scope>NUCLEOTIDE SEQUENCE</scope>
</reference>
<dbReference type="SUPFAM" id="SSF52540">
    <property type="entry name" value="P-loop containing nucleoside triphosphate hydrolases"/>
    <property type="match status" value="1"/>
</dbReference>
<proteinExistence type="predicted"/>
<comment type="caution">
    <text evidence="4">The sequence shown here is derived from an EMBL/GenBank/DDBJ whole genome shotgun (WGS) entry which is preliminary data.</text>
</comment>
<dbReference type="PANTHER" id="PTHR46406">
    <property type="entry name" value="NITRIC OXIDE-ASSOCIATED PROTEIN 1"/>
    <property type="match status" value="1"/>
</dbReference>
<dbReference type="InterPro" id="IPR027417">
    <property type="entry name" value="P-loop_NTPase"/>
</dbReference>
<dbReference type="Gene3D" id="3.40.50.300">
    <property type="entry name" value="P-loop containing nucleotide triphosphate hydrolases"/>
    <property type="match status" value="1"/>
</dbReference>
<feature type="region of interest" description="Disordered" evidence="1">
    <location>
        <begin position="24"/>
        <end position="43"/>
    </location>
</feature>
<evidence type="ECO:0000313" key="5">
    <source>
        <dbReference type="Proteomes" id="UP000653454"/>
    </source>
</evidence>
<keyword evidence="5" id="KW-1185">Reference proteome</keyword>
<evidence type="ECO:0000256" key="1">
    <source>
        <dbReference type="SAM" id="MobiDB-lite"/>
    </source>
</evidence>
<feature type="compositionally biased region" description="Basic and acidic residues" evidence="1">
    <location>
        <begin position="33"/>
        <end position="43"/>
    </location>
</feature>
<organism evidence="4 5">
    <name type="scientific">Plutella xylostella</name>
    <name type="common">Diamondback moth</name>
    <name type="synonym">Plutella maculipennis</name>
    <dbReference type="NCBI Taxonomy" id="51655"/>
    <lineage>
        <taxon>Eukaryota</taxon>
        <taxon>Metazoa</taxon>
        <taxon>Ecdysozoa</taxon>
        <taxon>Arthropoda</taxon>
        <taxon>Hexapoda</taxon>
        <taxon>Insecta</taxon>
        <taxon>Pterygota</taxon>
        <taxon>Neoptera</taxon>
        <taxon>Endopterygota</taxon>
        <taxon>Lepidoptera</taxon>
        <taxon>Glossata</taxon>
        <taxon>Ditrysia</taxon>
        <taxon>Yponomeutoidea</taxon>
        <taxon>Plutellidae</taxon>
        <taxon>Plutella</taxon>
    </lineage>
</organism>
<name>A0A8S4G1G7_PLUXY</name>
<gene>
    <name evidence="4" type="ORF">PLXY2_LOCUS11980</name>
</gene>
<feature type="region of interest" description="Disordered" evidence="1">
    <location>
        <begin position="115"/>
        <end position="166"/>
    </location>
</feature>
<evidence type="ECO:0000259" key="2">
    <source>
        <dbReference type="Pfam" id="PF01926"/>
    </source>
</evidence>
<feature type="domain" description="NOA1/YqeH-like C-terminal" evidence="3">
    <location>
        <begin position="582"/>
        <end position="683"/>
    </location>
</feature>
<evidence type="ECO:0000259" key="3">
    <source>
        <dbReference type="Pfam" id="PF21516"/>
    </source>
</evidence>
<evidence type="ECO:0000313" key="4">
    <source>
        <dbReference type="EMBL" id="CAG9133691.1"/>
    </source>
</evidence>
<dbReference type="CDD" id="cd01855">
    <property type="entry name" value="YqeH"/>
    <property type="match status" value="1"/>
</dbReference>
<dbReference type="AlphaFoldDB" id="A0A8S4G1G7"/>
<dbReference type="InterPro" id="IPR006073">
    <property type="entry name" value="GTP-bd"/>
</dbReference>